<dbReference type="CDD" id="cd02440">
    <property type="entry name" value="AdoMet_MTases"/>
    <property type="match status" value="1"/>
</dbReference>
<feature type="domain" description="Methyltransferase" evidence="1">
    <location>
        <begin position="50"/>
        <end position="117"/>
    </location>
</feature>
<dbReference type="InterPro" id="IPR025714">
    <property type="entry name" value="Methyltranfer_dom"/>
</dbReference>
<dbReference type="STRING" id="421531.IX38_21705"/>
<dbReference type="EMBL" id="JPRO01000031">
    <property type="protein sequence ID" value="KFE97081.1"/>
    <property type="molecule type" value="Genomic_DNA"/>
</dbReference>
<reference evidence="2 3" key="1">
    <citation type="submission" date="2014-07" db="EMBL/GenBank/DDBJ databases">
        <title>Genome of Chryseobacterium luteum DSM 18605.</title>
        <authorList>
            <person name="Stropko S.J."/>
            <person name="Pipes S.E."/>
            <person name="Newman J.D."/>
        </authorList>
    </citation>
    <scope>NUCLEOTIDE SEQUENCE [LARGE SCALE GENOMIC DNA]</scope>
    <source>
        <strain evidence="2 3">DSM 18605</strain>
    </source>
</reference>
<comment type="caution">
    <text evidence="2">The sequence shown here is derived from an EMBL/GenBank/DDBJ whole genome shotgun (WGS) entry which is preliminary data.</text>
</comment>
<keyword evidence="3" id="KW-1185">Reference proteome</keyword>
<name>A0A085YY18_9FLAO</name>
<evidence type="ECO:0000259" key="1">
    <source>
        <dbReference type="Pfam" id="PF13847"/>
    </source>
</evidence>
<keyword evidence="2" id="KW-0808">Transferase</keyword>
<dbReference type="Proteomes" id="UP000028703">
    <property type="component" value="Unassembled WGS sequence"/>
</dbReference>
<organism evidence="2 3">
    <name type="scientific">Chryseobacterium luteum</name>
    <dbReference type="NCBI Taxonomy" id="421531"/>
    <lineage>
        <taxon>Bacteria</taxon>
        <taxon>Pseudomonadati</taxon>
        <taxon>Bacteroidota</taxon>
        <taxon>Flavobacteriia</taxon>
        <taxon>Flavobacteriales</taxon>
        <taxon>Weeksellaceae</taxon>
        <taxon>Chryseobacterium group</taxon>
        <taxon>Chryseobacterium</taxon>
    </lineage>
</organism>
<dbReference type="SUPFAM" id="SSF53335">
    <property type="entry name" value="S-adenosyl-L-methionine-dependent methyltransferases"/>
    <property type="match status" value="1"/>
</dbReference>
<dbReference type="AlphaFoldDB" id="A0A085YY18"/>
<keyword evidence="2" id="KW-0489">Methyltransferase</keyword>
<evidence type="ECO:0000313" key="2">
    <source>
        <dbReference type="EMBL" id="KFE97081.1"/>
    </source>
</evidence>
<dbReference type="eggNOG" id="COG2265">
    <property type="taxonomic scope" value="Bacteria"/>
</dbReference>
<evidence type="ECO:0000313" key="3">
    <source>
        <dbReference type="Proteomes" id="UP000028703"/>
    </source>
</evidence>
<dbReference type="GO" id="GO:0008168">
    <property type="term" value="F:methyltransferase activity"/>
    <property type="evidence" value="ECO:0007669"/>
    <property type="project" value="UniProtKB-KW"/>
</dbReference>
<accession>A0A085YY18</accession>
<proteinExistence type="predicted"/>
<dbReference type="InterPro" id="IPR029063">
    <property type="entry name" value="SAM-dependent_MTases_sf"/>
</dbReference>
<sequence>MIFKHLKLNIDVKDSEFNALYPVHIKELASRHWTPIAVAKMAAEYLAETPNSKVLDIGAGAGKFCLVGAASTQGIFYGVEQRESLIKISKKIAEKHKISNVNFIHSNINEISFSDYNAFYFFNSFYENIDLTCSIDDKVSTDKDLYYIYSDYVKDQLDKTPVGTRLVTYWSKWDEIPASFDLEMTDCNGLLNFWKKIS</sequence>
<dbReference type="Pfam" id="PF13847">
    <property type="entry name" value="Methyltransf_31"/>
    <property type="match status" value="1"/>
</dbReference>
<dbReference type="GO" id="GO:0032259">
    <property type="term" value="P:methylation"/>
    <property type="evidence" value="ECO:0007669"/>
    <property type="project" value="UniProtKB-KW"/>
</dbReference>
<dbReference type="RefSeq" id="WP_034707859.1">
    <property type="nucleotide sequence ID" value="NZ_JPRO01000031.1"/>
</dbReference>
<protein>
    <submittedName>
        <fullName evidence="2">SAM-dependent methyltransferase</fullName>
    </submittedName>
</protein>
<dbReference type="OrthoDB" id="962475at2"/>
<gene>
    <name evidence="2" type="ORF">IX38_21705</name>
</gene>
<dbReference type="Gene3D" id="3.40.50.150">
    <property type="entry name" value="Vaccinia Virus protein VP39"/>
    <property type="match status" value="1"/>
</dbReference>